<sequence>MLKSIVQIQELSRKYNIPVEDIILIALNRFGVYTDIPEKRIRFKLKLNTVDGLFYLAICANTDTSPFILKGDNLFLNGNSIGIITERENDTCDSTYFRRNKTALTLNSNSRSKCRGCKFCGTYSQNANDINNLLTEDRLVNRINEILAQDSIKDLSNCIYVCICTGCFENEKNALKHILMVKDVLRAFGFNKELVYIGSQITSEKSLEILKNSAKPFTLYFTLECFTRRKQLLRYSKAIITLPKAKEILESAINKGINTGILYILGLDSLGVAIKKIKNFSPYLTKFPIINIFQNYLPEHELLRNPEAKNIEYYLKARKELEKIFITTNLRPRPWENYRSLWYLTFGNEKINNKY</sequence>
<protein>
    <recommendedName>
        <fullName evidence="3">Radical SAM core domain-containing protein</fullName>
    </recommendedName>
</protein>
<accession>A0A2M7D8Q3</accession>
<evidence type="ECO:0008006" key="3">
    <source>
        <dbReference type="Google" id="ProtNLM"/>
    </source>
</evidence>
<evidence type="ECO:0000313" key="2">
    <source>
        <dbReference type="Proteomes" id="UP000230304"/>
    </source>
</evidence>
<evidence type="ECO:0000313" key="1">
    <source>
        <dbReference type="EMBL" id="PIV43757.1"/>
    </source>
</evidence>
<name>A0A2M7D8Q3_9BACT</name>
<proteinExistence type="predicted"/>
<dbReference type="Proteomes" id="UP000230304">
    <property type="component" value="Unassembled WGS sequence"/>
</dbReference>
<reference evidence="2" key="1">
    <citation type="submission" date="2017-09" db="EMBL/GenBank/DDBJ databases">
        <title>Depth-based differentiation of microbial function through sediment-hosted aquifers and enrichment of novel symbionts in the deep terrestrial subsurface.</title>
        <authorList>
            <person name="Probst A.J."/>
            <person name="Ladd B."/>
            <person name="Jarett J.K."/>
            <person name="Geller-Mcgrath D.E."/>
            <person name="Sieber C.M.K."/>
            <person name="Emerson J.B."/>
            <person name="Anantharaman K."/>
            <person name="Thomas B.C."/>
            <person name="Malmstrom R."/>
            <person name="Stieglmeier M."/>
            <person name="Klingl A."/>
            <person name="Woyke T."/>
            <person name="Ryan C.M."/>
            <person name="Banfield J.F."/>
        </authorList>
    </citation>
    <scope>NUCLEOTIDE SEQUENCE [LARGE SCALE GENOMIC DNA]</scope>
</reference>
<organism evidence="1 2">
    <name type="scientific">Candidatus Nealsonbacteria bacterium CG02_land_8_20_14_3_00_40_11</name>
    <dbReference type="NCBI Taxonomy" id="1974700"/>
    <lineage>
        <taxon>Bacteria</taxon>
        <taxon>Candidatus Nealsoniibacteriota</taxon>
    </lineage>
</organism>
<gene>
    <name evidence="1" type="ORF">COS26_00115</name>
</gene>
<dbReference type="AlphaFoldDB" id="A0A2M7D8Q3"/>
<dbReference type="EMBL" id="PEUA01000003">
    <property type="protein sequence ID" value="PIV43757.1"/>
    <property type="molecule type" value="Genomic_DNA"/>
</dbReference>
<comment type="caution">
    <text evidence="1">The sequence shown here is derived from an EMBL/GenBank/DDBJ whole genome shotgun (WGS) entry which is preliminary data.</text>
</comment>